<feature type="coiled-coil region" evidence="1">
    <location>
        <begin position="52"/>
        <end position="79"/>
    </location>
</feature>
<dbReference type="Proteomes" id="UP000229115">
    <property type="component" value="Segment"/>
</dbReference>
<dbReference type="EMBL" id="KT962245">
    <property type="protein sequence ID" value="ALO80015.1"/>
    <property type="molecule type" value="Genomic_RNA"/>
</dbReference>
<organism evidence="2 3">
    <name type="scientific">Cellulophaga phage phi4:1_13</name>
    <dbReference type="NCBI Taxonomy" id="1747284"/>
    <lineage>
        <taxon>Viruses</taxon>
        <taxon>Duplodnaviria</taxon>
        <taxon>Heunggongvirae</taxon>
        <taxon>Uroviricota</taxon>
        <taxon>Caudoviricetes</taxon>
        <taxon>Lightbulbvirus</taxon>
        <taxon>Lightbulbvirus Cba41</taxon>
    </lineage>
</organism>
<evidence type="ECO:0000256" key="1">
    <source>
        <dbReference type="SAM" id="Coils"/>
    </source>
</evidence>
<evidence type="ECO:0000313" key="3">
    <source>
        <dbReference type="Proteomes" id="UP000229115"/>
    </source>
</evidence>
<gene>
    <name evidence="2" type="ORF">Phi4113_006</name>
</gene>
<proteinExistence type="predicted"/>
<accession>A0A0S2MVS6</accession>
<reference evidence="2 3" key="1">
    <citation type="submission" date="2015-10" db="EMBL/GenBank/DDBJ databases">
        <title>Large-scale maps of variable infection efficiencies in aquatic Bacteriodetes phage-host model systems.</title>
        <authorList>
            <person name="Holmfeldt K."/>
            <person name="Solonenko N."/>
            <person name="Howard-Varona C."/>
            <person name="Moreno M."/>
            <person name="Malmstrom R.R."/>
            <person name="Blow M.J."/>
            <person name="Sullivan M.B."/>
        </authorList>
    </citation>
    <scope>NUCLEOTIDE SEQUENCE [LARGE SCALE GENOMIC DNA]</scope>
</reference>
<keyword evidence="1" id="KW-0175">Coiled coil</keyword>
<evidence type="ECO:0000313" key="2">
    <source>
        <dbReference type="EMBL" id="ALO80015.1"/>
    </source>
</evidence>
<sequence>MKEKIDLKEWFIKKNNHIDIRIKVSEGKEDEVIDLLMQDLSSKKKLSNLFVVTDIYFEKVNLEEEIKKLEDKLASLNNILRG</sequence>
<protein>
    <submittedName>
        <fullName evidence="2">Uncharacterized protein</fullName>
    </submittedName>
</protein>
<name>A0A0S2MVS6_9CAUD</name>